<keyword evidence="2 4" id="KW-0238">DNA-binding</keyword>
<name>A0A9X2VWB6_9PSEU</name>
<sequence>MAERGRPRKFDRDTALRQAMVTFWELGYEGAGLSDLTSAMGINPPSLYNAFGSKEKLFHEAVALYGDSQGSATHRALREEPAARAAVEAVLRGNLAIYADPTTPTGCMVVLSALNCAPRNRSVRDHLADHRRSTVRALELRLEQAVSSGELPATTDPARVAAFYATVLHGLSIEARDGVDQAVLESAVESAMAAWDVLTS</sequence>
<evidence type="ECO:0000256" key="1">
    <source>
        <dbReference type="ARBA" id="ARBA00023015"/>
    </source>
</evidence>
<dbReference type="Pfam" id="PF16925">
    <property type="entry name" value="TetR_C_13"/>
    <property type="match status" value="1"/>
</dbReference>
<evidence type="ECO:0000313" key="6">
    <source>
        <dbReference type="EMBL" id="MCS7483234.1"/>
    </source>
</evidence>
<dbReference type="SUPFAM" id="SSF46689">
    <property type="entry name" value="Homeodomain-like"/>
    <property type="match status" value="1"/>
</dbReference>
<organism evidence="6 7">
    <name type="scientific">Umezawaea endophytica</name>
    <dbReference type="NCBI Taxonomy" id="1654476"/>
    <lineage>
        <taxon>Bacteria</taxon>
        <taxon>Bacillati</taxon>
        <taxon>Actinomycetota</taxon>
        <taxon>Actinomycetes</taxon>
        <taxon>Pseudonocardiales</taxon>
        <taxon>Pseudonocardiaceae</taxon>
        <taxon>Umezawaea</taxon>
    </lineage>
</organism>
<keyword evidence="3" id="KW-0804">Transcription</keyword>
<dbReference type="InterPro" id="IPR001647">
    <property type="entry name" value="HTH_TetR"/>
</dbReference>
<comment type="caution">
    <text evidence="6">The sequence shown here is derived from an EMBL/GenBank/DDBJ whole genome shotgun (WGS) entry which is preliminary data.</text>
</comment>
<dbReference type="AlphaFoldDB" id="A0A9X2VWB6"/>
<accession>A0A9X2VWB6</accession>
<dbReference type="Pfam" id="PF00440">
    <property type="entry name" value="TetR_N"/>
    <property type="match status" value="1"/>
</dbReference>
<dbReference type="Proteomes" id="UP001141259">
    <property type="component" value="Unassembled WGS sequence"/>
</dbReference>
<dbReference type="InterPro" id="IPR011075">
    <property type="entry name" value="TetR_C"/>
</dbReference>
<feature type="DNA-binding region" description="H-T-H motif" evidence="4">
    <location>
        <begin position="32"/>
        <end position="51"/>
    </location>
</feature>
<dbReference type="InterPro" id="IPR036271">
    <property type="entry name" value="Tet_transcr_reg_TetR-rel_C_sf"/>
</dbReference>
<dbReference type="Gene3D" id="1.10.10.60">
    <property type="entry name" value="Homeodomain-like"/>
    <property type="match status" value="1"/>
</dbReference>
<dbReference type="InterPro" id="IPR009057">
    <property type="entry name" value="Homeodomain-like_sf"/>
</dbReference>
<gene>
    <name evidence="6" type="ORF">NZH93_40860</name>
</gene>
<evidence type="ECO:0000256" key="2">
    <source>
        <dbReference type="ARBA" id="ARBA00023125"/>
    </source>
</evidence>
<dbReference type="Gene3D" id="1.10.357.10">
    <property type="entry name" value="Tetracycline Repressor, domain 2"/>
    <property type="match status" value="1"/>
</dbReference>
<protein>
    <submittedName>
        <fullName evidence="6">TetR/AcrR family transcriptional regulator</fullName>
    </submittedName>
</protein>
<dbReference type="PANTHER" id="PTHR47506">
    <property type="entry name" value="TRANSCRIPTIONAL REGULATORY PROTEIN"/>
    <property type="match status" value="1"/>
</dbReference>
<proteinExistence type="predicted"/>
<dbReference type="PROSITE" id="PS50977">
    <property type="entry name" value="HTH_TETR_2"/>
    <property type="match status" value="1"/>
</dbReference>
<dbReference type="SUPFAM" id="SSF48498">
    <property type="entry name" value="Tetracyclin repressor-like, C-terminal domain"/>
    <property type="match status" value="1"/>
</dbReference>
<reference evidence="6" key="1">
    <citation type="submission" date="2022-08" db="EMBL/GenBank/DDBJ databases">
        <authorList>
            <person name="Tistechok S."/>
            <person name="Samborskyy M."/>
            <person name="Roman I."/>
        </authorList>
    </citation>
    <scope>NUCLEOTIDE SEQUENCE</scope>
    <source>
        <strain evidence="6">DSM 103496</strain>
    </source>
</reference>
<dbReference type="RefSeq" id="WP_259628694.1">
    <property type="nucleotide sequence ID" value="NZ_JANYMP010000030.1"/>
</dbReference>
<feature type="domain" description="HTH tetR-type" evidence="5">
    <location>
        <begin position="9"/>
        <end position="69"/>
    </location>
</feature>
<evidence type="ECO:0000256" key="4">
    <source>
        <dbReference type="PROSITE-ProRule" id="PRU00335"/>
    </source>
</evidence>
<dbReference type="GO" id="GO:0003677">
    <property type="term" value="F:DNA binding"/>
    <property type="evidence" value="ECO:0007669"/>
    <property type="project" value="UniProtKB-UniRule"/>
</dbReference>
<evidence type="ECO:0000313" key="7">
    <source>
        <dbReference type="Proteomes" id="UP001141259"/>
    </source>
</evidence>
<dbReference type="EMBL" id="JANYMP010000030">
    <property type="protein sequence ID" value="MCS7483234.1"/>
    <property type="molecule type" value="Genomic_DNA"/>
</dbReference>
<keyword evidence="1" id="KW-0805">Transcription regulation</keyword>
<evidence type="ECO:0000256" key="3">
    <source>
        <dbReference type="ARBA" id="ARBA00023163"/>
    </source>
</evidence>
<evidence type="ECO:0000259" key="5">
    <source>
        <dbReference type="PROSITE" id="PS50977"/>
    </source>
</evidence>
<keyword evidence="7" id="KW-1185">Reference proteome</keyword>
<dbReference type="PANTHER" id="PTHR47506:SF1">
    <property type="entry name" value="HTH-TYPE TRANSCRIPTIONAL REGULATOR YJDC"/>
    <property type="match status" value="1"/>
</dbReference>